<dbReference type="Gene3D" id="2.60.120.10">
    <property type="entry name" value="Jelly Rolls"/>
    <property type="match status" value="1"/>
</dbReference>
<gene>
    <name evidence="1" type="ORF">EDM22_11820</name>
</gene>
<dbReference type="Proteomes" id="UP000275048">
    <property type="component" value="Unassembled WGS sequence"/>
</dbReference>
<evidence type="ECO:0008006" key="3">
    <source>
        <dbReference type="Google" id="ProtNLM"/>
    </source>
</evidence>
<comment type="caution">
    <text evidence="1">The sequence shown here is derived from an EMBL/GenBank/DDBJ whole genome shotgun (WGS) entry which is preliminary data.</text>
</comment>
<evidence type="ECO:0000313" key="2">
    <source>
        <dbReference type="Proteomes" id="UP000275048"/>
    </source>
</evidence>
<keyword evidence="2" id="KW-1185">Reference proteome</keyword>
<dbReference type="EMBL" id="RHHB01000023">
    <property type="protein sequence ID" value="RNB47752.1"/>
    <property type="molecule type" value="Genomic_DNA"/>
</dbReference>
<organism evidence="1 2">
    <name type="scientific">Agromyces tardus</name>
    <dbReference type="NCBI Taxonomy" id="2583849"/>
    <lineage>
        <taxon>Bacteria</taxon>
        <taxon>Bacillati</taxon>
        <taxon>Actinomycetota</taxon>
        <taxon>Actinomycetes</taxon>
        <taxon>Micrococcales</taxon>
        <taxon>Microbacteriaceae</taxon>
        <taxon>Agromyces</taxon>
    </lineage>
</organism>
<name>A0A3M8A9G3_9MICO</name>
<sequence length="125" mass="12955">MEELPALVVATPTDGPIPDDSRVASQTVLSTAALRVVEIAFGPGAELTEHSAPAPIIVQVLDGAVDFEVGGSVYAIQAPGFVHLPDAGERHRVSATRPARIQITMLLGAARDAHAERTSPSARVG</sequence>
<reference evidence="1 2" key="1">
    <citation type="submission" date="2018-10" db="EMBL/GenBank/DDBJ databases">
        <title>Isolation, diversity and antibacterial activity of antinobacteria from the wheat rhizosphere soil.</title>
        <authorList>
            <person name="Sun T."/>
        </authorList>
    </citation>
    <scope>NUCLEOTIDE SEQUENCE [LARGE SCALE GENOMIC DNA]</scope>
    <source>
        <strain evidence="1 2">SJ-23</strain>
    </source>
</reference>
<dbReference type="AlphaFoldDB" id="A0A3M8A9G3"/>
<proteinExistence type="predicted"/>
<dbReference type="InterPro" id="IPR011051">
    <property type="entry name" value="RmlC_Cupin_sf"/>
</dbReference>
<dbReference type="SUPFAM" id="SSF51182">
    <property type="entry name" value="RmlC-like cupins"/>
    <property type="match status" value="1"/>
</dbReference>
<protein>
    <recommendedName>
        <fullName evidence="3">Cupin domain-containing protein</fullName>
    </recommendedName>
</protein>
<dbReference type="CDD" id="cd02230">
    <property type="entry name" value="cupin_HP0902-like"/>
    <property type="match status" value="1"/>
</dbReference>
<accession>A0A3M8A9G3</accession>
<evidence type="ECO:0000313" key="1">
    <source>
        <dbReference type="EMBL" id="RNB47752.1"/>
    </source>
</evidence>
<dbReference type="InterPro" id="IPR014710">
    <property type="entry name" value="RmlC-like_jellyroll"/>
</dbReference>